<comment type="caution">
    <text evidence="1">The sequence shown here is derived from an EMBL/GenBank/DDBJ whole genome shotgun (WGS) entry which is preliminary data.</text>
</comment>
<gene>
    <name evidence="1" type="ORF">NPIL_460061</name>
</gene>
<dbReference type="Proteomes" id="UP000887013">
    <property type="component" value="Unassembled WGS sequence"/>
</dbReference>
<sequence length="109" mass="12501">MCSDDKVQFLLWQGNPQMHRSSQVGIFLCSWELCSMGFSWLCRSSEESWGGRAPKENPSLCGTKVRNVACVEKSPSAKKEQKRTFYKKLVVFVKSRNYSNQKTLCLLRA</sequence>
<accession>A0A8X6PFQ2</accession>
<protein>
    <submittedName>
        <fullName evidence="1">Uncharacterized protein</fullName>
    </submittedName>
</protein>
<evidence type="ECO:0000313" key="1">
    <source>
        <dbReference type="EMBL" id="GFT62560.1"/>
    </source>
</evidence>
<name>A0A8X6PFQ2_NEPPI</name>
<organism evidence="1 2">
    <name type="scientific">Nephila pilipes</name>
    <name type="common">Giant wood spider</name>
    <name type="synonym">Nephila maculata</name>
    <dbReference type="NCBI Taxonomy" id="299642"/>
    <lineage>
        <taxon>Eukaryota</taxon>
        <taxon>Metazoa</taxon>
        <taxon>Ecdysozoa</taxon>
        <taxon>Arthropoda</taxon>
        <taxon>Chelicerata</taxon>
        <taxon>Arachnida</taxon>
        <taxon>Araneae</taxon>
        <taxon>Araneomorphae</taxon>
        <taxon>Entelegynae</taxon>
        <taxon>Araneoidea</taxon>
        <taxon>Nephilidae</taxon>
        <taxon>Nephila</taxon>
    </lineage>
</organism>
<keyword evidence="2" id="KW-1185">Reference proteome</keyword>
<proteinExistence type="predicted"/>
<evidence type="ECO:0000313" key="2">
    <source>
        <dbReference type="Proteomes" id="UP000887013"/>
    </source>
</evidence>
<dbReference type="AlphaFoldDB" id="A0A8X6PFQ2"/>
<reference evidence="1" key="1">
    <citation type="submission" date="2020-08" db="EMBL/GenBank/DDBJ databases">
        <title>Multicomponent nature underlies the extraordinary mechanical properties of spider dragline silk.</title>
        <authorList>
            <person name="Kono N."/>
            <person name="Nakamura H."/>
            <person name="Mori M."/>
            <person name="Yoshida Y."/>
            <person name="Ohtoshi R."/>
            <person name="Malay A.D."/>
            <person name="Moran D.A.P."/>
            <person name="Tomita M."/>
            <person name="Numata K."/>
            <person name="Arakawa K."/>
        </authorList>
    </citation>
    <scope>NUCLEOTIDE SEQUENCE</scope>
</reference>
<dbReference type="EMBL" id="BMAW01019286">
    <property type="protein sequence ID" value="GFT62560.1"/>
    <property type="molecule type" value="Genomic_DNA"/>
</dbReference>